<accession>D7KNA0</accession>
<evidence type="ECO:0000259" key="1">
    <source>
        <dbReference type="PROSITE" id="PS50181"/>
    </source>
</evidence>
<name>D7KNA0_ARALL</name>
<keyword evidence="3" id="KW-1185">Reference proteome</keyword>
<dbReference type="SUPFAM" id="SSF81383">
    <property type="entry name" value="F-box domain"/>
    <property type="match status" value="1"/>
</dbReference>
<reference evidence="3" key="1">
    <citation type="journal article" date="2011" name="Nat. Genet.">
        <title>The Arabidopsis lyrata genome sequence and the basis of rapid genome size change.</title>
        <authorList>
            <person name="Hu T.T."/>
            <person name="Pattyn P."/>
            <person name="Bakker E.G."/>
            <person name="Cao J."/>
            <person name="Cheng J.-F."/>
            <person name="Clark R.M."/>
            <person name="Fahlgren N."/>
            <person name="Fawcett J.A."/>
            <person name="Grimwood J."/>
            <person name="Gundlach H."/>
            <person name="Haberer G."/>
            <person name="Hollister J.D."/>
            <person name="Ossowski S."/>
            <person name="Ottilar R.P."/>
            <person name="Salamov A.A."/>
            <person name="Schneeberger K."/>
            <person name="Spannagl M."/>
            <person name="Wang X."/>
            <person name="Yang L."/>
            <person name="Nasrallah M.E."/>
            <person name="Bergelson J."/>
            <person name="Carrington J.C."/>
            <person name="Gaut B.S."/>
            <person name="Schmutz J."/>
            <person name="Mayer K.F.X."/>
            <person name="Van de Peer Y."/>
            <person name="Grigoriev I.V."/>
            <person name="Nordborg M."/>
            <person name="Weigel D."/>
            <person name="Guo Y.-L."/>
        </authorList>
    </citation>
    <scope>NUCLEOTIDE SEQUENCE [LARGE SCALE GENOMIC DNA]</scope>
    <source>
        <strain evidence="3">cv. MN47</strain>
    </source>
</reference>
<dbReference type="SMART" id="SM00256">
    <property type="entry name" value="FBOX"/>
    <property type="match status" value="1"/>
</dbReference>
<dbReference type="InterPro" id="IPR050796">
    <property type="entry name" value="SCF_F-box_component"/>
</dbReference>
<dbReference type="NCBIfam" id="TIGR01640">
    <property type="entry name" value="F_box_assoc_1"/>
    <property type="match status" value="1"/>
</dbReference>
<dbReference type="Gene3D" id="1.20.1280.50">
    <property type="match status" value="1"/>
</dbReference>
<dbReference type="PROSITE" id="PS50181">
    <property type="entry name" value="FBOX"/>
    <property type="match status" value="1"/>
</dbReference>
<feature type="domain" description="F-box" evidence="1">
    <location>
        <begin position="1"/>
        <end position="50"/>
    </location>
</feature>
<evidence type="ECO:0000313" key="2">
    <source>
        <dbReference type="EMBL" id="EFH68937.1"/>
    </source>
</evidence>
<dbReference type="AlphaFoldDB" id="D7KNA0"/>
<dbReference type="PANTHER" id="PTHR31672:SF13">
    <property type="entry name" value="F-BOX PROTEIN CPR30-LIKE"/>
    <property type="match status" value="1"/>
</dbReference>
<dbReference type="InterPro" id="IPR006527">
    <property type="entry name" value="F-box-assoc_dom_typ1"/>
</dbReference>
<dbReference type="Proteomes" id="UP000008694">
    <property type="component" value="Unassembled WGS sequence"/>
</dbReference>
<dbReference type="InterPro" id="IPR001810">
    <property type="entry name" value="F-box_dom"/>
</dbReference>
<dbReference type="CDD" id="cd22157">
    <property type="entry name" value="F-box_AtFBW1-like"/>
    <property type="match status" value="1"/>
</dbReference>
<dbReference type="EMBL" id="GL348713">
    <property type="protein sequence ID" value="EFH68937.1"/>
    <property type="molecule type" value="Genomic_DNA"/>
</dbReference>
<protein>
    <recommendedName>
        <fullName evidence="1">F-box domain-containing protein</fullName>
    </recommendedName>
</protein>
<dbReference type="Pfam" id="PF00646">
    <property type="entry name" value="F-box"/>
    <property type="match status" value="1"/>
</dbReference>
<dbReference type="Gramene" id="fgenesh2_kg.1__1321__AT1G12170.1">
    <property type="protein sequence ID" value="fgenesh2_kg.1__1321__AT1G12170.1"/>
    <property type="gene ID" value="fgenesh2_kg.1__1321__AT1G12170.1"/>
</dbReference>
<dbReference type="HOGENOM" id="CLU_034692_2_1_1"/>
<dbReference type="Pfam" id="PF07734">
    <property type="entry name" value="FBA_1"/>
    <property type="match status" value="1"/>
</dbReference>
<organism evidence="3">
    <name type="scientific">Arabidopsis lyrata subsp. lyrata</name>
    <name type="common">Lyre-leaved rock-cress</name>
    <dbReference type="NCBI Taxonomy" id="81972"/>
    <lineage>
        <taxon>Eukaryota</taxon>
        <taxon>Viridiplantae</taxon>
        <taxon>Streptophyta</taxon>
        <taxon>Embryophyta</taxon>
        <taxon>Tracheophyta</taxon>
        <taxon>Spermatophyta</taxon>
        <taxon>Magnoliopsida</taxon>
        <taxon>eudicotyledons</taxon>
        <taxon>Gunneridae</taxon>
        <taxon>Pentapetalae</taxon>
        <taxon>rosids</taxon>
        <taxon>malvids</taxon>
        <taxon>Brassicales</taxon>
        <taxon>Brassicaceae</taxon>
        <taxon>Camelineae</taxon>
        <taxon>Arabidopsis</taxon>
    </lineage>
</organism>
<proteinExistence type="predicted"/>
<dbReference type="PANTHER" id="PTHR31672">
    <property type="entry name" value="BNACNNG10540D PROTEIN"/>
    <property type="match status" value="1"/>
</dbReference>
<sequence length="346" mass="40756">MMHVILPWELVEEILYRVPPLSLIRFKIVCKQWNTLFKSKSFVNNHLVRVRPQFLLWTDSKMYSVSVNLNNDPKIDMRELPLDISYLNNCTRTSFTPCDGLLFCDSWSWENKAAVWNPWLRQTKWIKFDTIVVDLKKRELSNDTFGPNTMPVYRRVDIYKLETNVWKSINTFSKAVEIRTCSDVSLNGNLYWVLTNHDTDEYFIESFDFSKEIYKFFCALPWDYKSFAFPVLSTFRKNRLSVLKRMTATNNTEIWVTKDKINDDGEHVAWIKFMTVSVPISSYSRPSYFIDNVYQKSLIMCCEDENSKLCIYIVRGNALTKTQIIGVDAKHFINYCSYVPSLIPVP</sequence>
<evidence type="ECO:0000313" key="3">
    <source>
        <dbReference type="Proteomes" id="UP000008694"/>
    </source>
</evidence>
<dbReference type="InterPro" id="IPR017451">
    <property type="entry name" value="F-box-assoc_interact_dom"/>
</dbReference>
<gene>
    <name evidence="2" type="ORF">ARALYDRAFT_471367</name>
</gene>
<dbReference type="InterPro" id="IPR036047">
    <property type="entry name" value="F-box-like_dom_sf"/>
</dbReference>